<sequence length="399" mass="46635">MWNISKEVKERFQKCNLLPIHESDEEWEIVLREAEEEGEDIQSRLKEELDEGKEELLETMPSRFIPYVENSTINQPTLPKDVREDYLNWMREADKAFEQVMEAASQQTKTATSFLPKEVQDVFEESLHDAIIERIKREDNTLHLYLNADGGFSTKAYIHLIFHNVESEKADEPVQVGQWVVYDELRKTEDGFAFRILFDCPEAEWTIAMKGMDAAYYYRPVAYTTLANEETLNETSIEEYVSQLNPDHHYWLITPHVTSAIKKLSDDEMQLEDGKVSFGKNMLVVSVGDDLFRYDLTEHNPIAFIFTDVFEDPYEEFHESVAVELLEEAALSDELFMQARAWNTMYARPEELSEIINRVLLKMEVTEENEMMISVFLNHFRESGVLTETVVEKFSELLE</sequence>
<dbReference type="RefSeq" id="WP_217067975.1">
    <property type="nucleotide sequence ID" value="NZ_JAHQCS010000152.1"/>
</dbReference>
<evidence type="ECO:0000313" key="2">
    <source>
        <dbReference type="Proteomes" id="UP000784880"/>
    </source>
</evidence>
<evidence type="ECO:0000313" key="1">
    <source>
        <dbReference type="EMBL" id="MBU9713826.1"/>
    </source>
</evidence>
<proteinExistence type="predicted"/>
<dbReference type="InterPro" id="IPR025144">
    <property type="entry name" value="DUF4085"/>
</dbReference>
<comment type="caution">
    <text evidence="1">The sequence shown here is derived from an EMBL/GenBank/DDBJ whole genome shotgun (WGS) entry which is preliminary data.</text>
</comment>
<name>A0ABS6JJK0_9BACI</name>
<reference evidence="1 2" key="1">
    <citation type="submission" date="2021-06" db="EMBL/GenBank/DDBJ databases">
        <title>Bacillus sp. RD4P76, an endophyte from a halophyte.</title>
        <authorList>
            <person name="Sun J.-Q."/>
        </authorList>
    </citation>
    <scope>NUCLEOTIDE SEQUENCE [LARGE SCALE GENOMIC DNA]</scope>
    <source>
        <strain evidence="1 2">CGMCC 1.15917</strain>
    </source>
</reference>
<accession>A0ABS6JJK0</accession>
<dbReference type="EMBL" id="JAHQCS010000152">
    <property type="protein sequence ID" value="MBU9713826.1"/>
    <property type="molecule type" value="Genomic_DNA"/>
</dbReference>
<dbReference type="Proteomes" id="UP000784880">
    <property type="component" value="Unassembled WGS sequence"/>
</dbReference>
<keyword evidence="2" id="KW-1185">Reference proteome</keyword>
<gene>
    <name evidence="1" type="ORF">KS419_19025</name>
</gene>
<organism evidence="1 2">
    <name type="scientific">Evansella tamaricis</name>
    <dbReference type="NCBI Taxonomy" id="2069301"/>
    <lineage>
        <taxon>Bacteria</taxon>
        <taxon>Bacillati</taxon>
        <taxon>Bacillota</taxon>
        <taxon>Bacilli</taxon>
        <taxon>Bacillales</taxon>
        <taxon>Bacillaceae</taxon>
        <taxon>Evansella</taxon>
    </lineage>
</organism>
<protein>
    <submittedName>
        <fullName evidence="1">DUF4085 domain-containing protein</fullName>
    </submittedName>
</protein>
<dbReference type="Pfam" id="PF13315">
    <property type="entry name" value="DUF4085"/>
    <property type="match status" value="1"/>
</dbReference>